<reference evidence="2" key="3">
    <citation type="journal article" date="2017" name="Nature">
        <title>Genome sequence of the progenitor of the wheat D genome Aegilops tauschii.</title>
        <authorList>
            <person name="Luo M.C."/>
            <person name="Gu Y.Q."/>
            <person name="Puiu D."/>
            <person name="Wang H."/>
            <person name="Twardziok S.O."/>
            <person name="Deal K.R."/>
            <person name="Huo N."/>
            <person name="Zhu T."/>
            <person name="Wang L."/>
            <person name="Wang Y."/>
            <person name="McGuire P.E."/>
            <person name="Liu S."/>
            <person name="Long H."/>
            <person name="Ramasamy R.K."/>
            <person name="Rodriguez J.C."/>
            <person name="Van S.L."/>
            <person name="Yuan L."/>
            <person name="Wang Z."/>
            <person name="Xia Z."/>
            <person name="Xiao L."/>
            <person name="Anderson O.D."/>
            <person name="Ouyang S."/>
            <person name="Liang Y."/>
            <person name="Zimin A.V."/>
            <person name="Pertea G."/>
            <person name="Qi P."/>
            <person name="Bennetzen J.L."/>
            <person name="Dai X."/>
            <person name="Dawson M.W."/>
            <person name="Muller H.G."/>
            <person name="Kugler K."/>
            <person name="Rivarola-Duarte L."/>
            <person name="Spannagl M."/>
            <person name="Mayer K.F.X."/>
            <person name="Lu F.H."/>
            <person name="Bevan M.W."/>
            <person name="Leroy P."/>
            <person name="Li P."/>
            <person name="You F.M."/>
            <person name="Sun Q."/>
            <person name="Liu Z."/>
            <person name="Lyons E."/>
            <person name="Wicker T."/>
            <person name="Salzberg S.L."/>
            <person name="Devos K.M."/>
            <person name="Dvorak J."/>
        </authorList>
    </citation>
    <scope>NUCLEOTIDE SEQUENCE [LARGE SCALE GENOMIC DNA]</scope>
    <source>
        <strain evidence="2">cv. AL8/78</strain>
    </source>
</reference>
<name>A0A453GWQ3_AEGTS</name>
<dbReference type="EnsemblPlants" id="AET3Gv21236400.1">
    <property type="protein sequence ID" value="AET3Gv21236400.1"/>
    <property type="gene ID" value="AET3Gv21236400"/>
</dbReference>
<dbReference type="PANTHER" id="PTHR48158">
    <property type="entry name" value="OS11G0453550 PROTEIN"/>
    <property type="match status" value="1"/>
</dbReference>
<dbReference type="Proteomes" id="UP000015105">
    <property type="component" value="Chromosome 3D"/>
</dbReference>
<reference evidence="2" key="5">
    <citation type="journal article" date="2021" name="G3 (Bethesda)">
        <title>Aegilops tauschii genome assembly Aet v5.0 features greater sequence contiguity and improved annotation.</title>
        <authorList>
            <person name="Wang L."/>
            <person name="Zhu T."/>
            <person name="Rodriguez J.C."/>
            <person name="Deal K.R."/>
            <person name="Dubcovsky J."/>
            <person name="McGuire P.E."/>
            <person name="Lux T."/>
            <person name="Spannagl M."/>
            <person name="Mayer K.F.X."/>
            <person name="Baldrich P."/>
            <person name="Meyers B.C."/>
            <person name="Huo N."/>
            <person name="Gu Y.Q."/>
            <person name="Zhou H."/>
            <person name="Devos K.M."/>
            <person name="Bennetzen J.L."/>
            <person name="Unver T."/>
            <person name="Budak H."/>
            <person name="Gulick P.J."/>
            <person name="Galiba G."/>
            <person name="Kalapos B."/>
            <person name="Nelson D.R."/>
            <person name="Li P."/>
            <person name="You F.M."/>
            <person name="Luo M.C."/>
            <person name="Dvorak J."/>
        </authorList>
    </citation>
    <scope>NUCLEOTIDE SEQUENCE [LARGE SCALE GENOMIC DNA]</scope>
    <source>
        <strain evidence="2">cv. AL8/78</strain>
    </source>
</reference>
<evidence type="ECO:0000256" key="1">
    <source>
        <dbReference type="SAM" id="SignalP"/>
    </source>
</evidence>
<evidence type="ECO:0000313" key="3">
    <source>
        <dbReference type="Proteomes" id="UP000015105"/>
    </source>
</evidence>
<accession>A0A453GWQ3</accession>
<dbReference type="PANTHER" id="PTHR48158:SF1">
    <property type="entry name" value="OS11G0453550 PROTEIN"/>
    <property type="match status" value="1"/>
</dbReference>
<reference evidence="3" key="2">
    <citation type="journal article" date="2017" name="Nat. Plants">
        <title>The Aegilops tauschii genome reveals multiple impacts of transposons.</title>
        <authorList>
            <person name="Zhao G."/>
            <person name="Zou C."/>
            <person name="Li K."/>
            <person name="Wang K."/>
            <person name="Li T."/>
            <person name="Gao L."/>
            <person name="Zhang X."/>
            <person name="Wang H."/>
            <person name="Yang Z."/>
            <person name="Liu X."/>
            <person name="Jiang W."/>
            <person name="Mao L."/>
            <person name="Kong X."/>
            <person name="Jiao Y."/>
            <person name="Jia J."/>
        </authorList>
    </citation>
    <scope>NUCLEOTIDE SEQUENCE [LARGE SCALE GENOMIC DNA]</scope>
    <source>
        <strain evidence="3">cv. AL8/78</strain>
    </source>
</reference>
<reference evidence="3" key="1">
    <citation type="journal article" date="2014" name="Science">
        <title>Ancient hybridizations among the ancestral genomes of bread wheat.</title>
        <authorList>
            <consortium name="International Wheat Genome Sequencing Consortium,"/>
            <person name="Marcussen T."/>
            <person name="Sandve S.R."/>
            <person name="Heier L."/>
            <person name="Spannagl M."/>
            <person name="Pfeifer M."/>
            <person name="Jakobsen K.S."/>
            <person name="Wulff B.B."/>
            <person name="Steuernagel B."/>
            <person name="Mayer K.F."/>
            <person name="Olsen O.A."/>
        </authorList>
    </citation>
    <scope>NUCLEOTIDE SEQUENCE [LARGE SCALE GENOMIC DNA]</scope>
    <source>
        <strain evidence="3">cv. AL8/78</strain>
    </source>
</reference>
<proteinExistence type="predicted"/>
<dbReference type="Gramene" id="AET3Gv21236400.1">
    <property type="protein sequence ID" value="AET3Gv21236400.1"/>
    <property type="gene ID" value="AET3Gv21236400"/>
</dbReference>
<reference evidence="2" key="4">
    <citation type="submission" date="2019-03" db="UniProtKB">
        <authorList>
            <consortium name="EnsemblPlants"/>
        </authorList>
    </citation>
    <scope>IDENTIFICATION</scope>
</reference>
<keyword evidence="3" id="KW-1185">Reference proteome</keyword>
<dbReference type="AlphaFoldDB" id="A0A453GWQ3"/>
<feature type="signal peptide" evidence="1">
    <location>
        <begin position="1"/>
        <end position="32"/>
    </location>
</feature>
<organism evidence="2 3">
    <name type="scientific">Aegilops tauschii subsp. strangulata</name>
    <name type="common">Goatgrass</name>
    <dbReference type="NCBI Taxonomy" id="200361"/>
    <lineage>
        <taxon>Eukaryota</taxon>
        <taxon>Viridiplantae</taxon>
        <taxon>Streptophyta</taxon>
        <taxon>Embryophyta</taxon>
        <taxon>Tracheophyta</taxon>
        <taxon>Spermatophyta</taxon>
        <taxon>Magnoliopsida</taxon>
        <taxon>Liliopsida</taxon>
        <taxon>Poales</taxon>
        <taxon>Poaceae</taxon>
        <taxon>BOP clade</taxon>
        <taxon>Pooideae</taxon>
        <taxon>Triticodae</taxon>
        <taxon>Triticeae</taxon>
        <taxon>Triticinae</taxon>
        <taxon>Aegilops</taxon>
    </lineage>
</organism>
<sequence length="95" mass="10474">MMAKYMRNGVQAVILLSFVIVVCFACLGCANGESINDKGSNGMIEVVRPPCYKDHQQPPSLQYCCQTDRICWVNLGECFTNCPCKINCPPPPATQ</sequence>
<evidence type="ECO:0000313" key="2">
    <source>
        <dbReference type="EnsemblPlants" id="AET3Gv21236400.1"/>
    </source>
</evidence>
<keyword evidence="1" id="KW-0732">Signal</keyword>
<protein>
    <submittedName>
        <fullName evidence="2">Uncharacterized protein</fullName>
    </submittedName>
</protein>
<feature type="chain" id="PRO_5019210922" evidence="1">
    <location>
        <begin position="33"/>
        <end position="95"/>
    </location>
</feature>